<comment type="caution">
    <text evidence="11">The sequence shown here is derived from an EMBL/GenBank/DDBJ whole genome shotgun (WGS) entry which is preliminary data.</text>
</comment>
<comment type="pathway">
    <text evidence="10">Lipid metabolism; phospholipid metabolism.</text>
</comment>
<evidence type="ECO:0000256" key="9">
    <source>
        <dbReference type="ARBA" id="ARBA00046608"/>
    </source>
</evidence>
<comment type="similarity">
    <text evidence="10">Belongs to the PlsX family.</text>
</comment>
<dbReference type="HAMAP" id="MF_00019">
    <property type="entry name" value="PlsX"/>
    <property type="match status" value="1"/>
</dbReference>
<keyword evidence="2 10" id="KW-0963">Cytoplasm</keyword>
<comment type="catalytic activity">
    <reaction evidence="1 10">
        <text>a fatty acyl-[ACP] + phosphate = an acyl phosphate + holo-[ACP]</text>
        <dbReference type="Rhea" id="RHEA:42292"/>
        <dbReference type="Rhea" id="RHEA-COMP:9685"/>
        <dbReference type="Rhea" id="RHEA-COMP:14125"/>
        <dbReference type="ChEBI" id="CHEBI:43474"/>
        <dbReference type="ChEBI" id="CHEBI:59918"/>
        <dbReference type="ChEBI" id="CHEBI:64479"/>
        <dbReference type="ChEBI" id="CHEBI:138651"/>
        <dbReference type="EC" id="2.3.1.274"/>
    </reaction>
</comment>
<comment type="function">
    <text evidence="10">Catalyzes the reversible formation of acyl-phosphate (acyl-PO(4)) from acyl-[acyl-carrier-protein] (acyl-ACP). This enzyme utilizes acyl-ACP as fatty acyl donor, but not acyl-CoA.</text>
</comment>
<evidence type="ECO:0000256" key="5">
    <source>
        <dbReference type="ARBA" id="ARBA00023098"/>
    </source>
</evidence>
<accession>A0ABT4ZAX0</accession>
<evidence type="ECO:0000256" key="3">
    <source>
        <dbReference type="ARBA" id="ARBA00022516"/>
    </source>
</evidence>
<evidence type="ECO:0000256" key="2">
    <source>
        <dbReference type="ARBA" id="ARBA00022490"/>
    </source>
</evidence>
<evidence type="ECO:0000256" key="4">
    <source>
        <dbReference type="ARBA" id="ARBA00022679"/>
    </source>
</evidence>
<dbReference type="PANTHER" id="PTHR30100:SF1">
    <property type="entry name" value="PHOSPHATE ACYLTRANSFERASE"/>
    <property type="match status" value="1"/>
</dbReference>
<evidence type="ECO:0000256" key="1">
    <source>
        <dbReference type="ARBA" id="ARBA00001232"/>
    </source>
</evidence>
<dbReference type="GO" id="GO:0043811">
    <property type="term" value="F:phosphate:acyl-[acyl carrier protein] acyltransferase activity"/>
    <property type="evidence" value="ECO:0007669"/>
    <property type="project" value="UniProtKB-EC"/>
</dbReference>
<proteinExistence type="inferred from homology"/>
<comment type="subcellular location">
    <subcellularLocation>
        <location evidence="10">Cytoplasm</location>
    </subcellularLocation>
    <text evidence="10">Associated with the membrane possibly through PlsY.</text>
</comment>
<comment type="subunit">
    <text evidence="9 10">Homodimer. Probably interacts with PlsY.</text>
</comment>
<evidence type="ECO:0000256" key="7">
    <source>
        <dbReference type="ARBA" id="ARBA00023264"/>
    </source>
</evidence>
<name>A0ABT4ZAX0_9RHOB</name>
<dbReference type="Gene3D" id="3.40.718.10">
    <property type="entry name" value="Isopropylmalate Dehydrogenase"/>
    <property type="match status" value="1"/>
</dbReference>
<dbReference type="Proteomes" id="UP001165641">
    <property type="component" value="Unassembled WGS sequence"/>
</dbReference>
<dbReference type="EC" id="2.3.1.274" evidence="8 10"/>
<organism evidence="11 12">
    <name type="scientific">Paracoccus onchidii</name>
    <dbReference type="NCBI Taxonomy" id="3017813"/>
    <lineage>
        <taxon>Bacteria</taxon>
        <taxon>Pseudomonadati</taxon>
        <taxon>Pseudomonadota</taxon>
        <taxon>Alphaproteobacteria</taxon>
        <taxon>Rhodobacterales</taxon>
        <taxon>Paracoccaceae</taxon>
        <taxon>Paracoccus</taxon>
    </lineage>
</organism>
<gene>
    <name evidence="10 11" type="primary">plsX</name>
    <name evidence="11" type="ORF">PAF17_03195</name>
</gene>
<reference evidence="11" key="1">
    <citation type="submission" date="2022-12" db="EMBL/GenBank/DDBJ databases">
        <title>Paracoccus onchidii sp. nov., isolated from a marine invertebrate from the South China Sea.</title>
        <authorList>
            <person name="Xu S."/>
            <person name="Liu Z."/>
            <person name="Xu Y."/>
        </authorList>
    </citation>
    <scope>NUCLEOTIDE SEQUENCE</scope>
    <source>
        <strain evidence="11">Z330</strain>
    </source>
</reference>
<keyword evidence="5 10" id="KW-0443">Lipid metabolism</keyword>
<dbReference type="SUPFAM" id="SSF53659">
    <property type="entry name" value="Isocitrate/Isopropylmalate dehydrogenase-like"/>
    <property type="match status" value="1"/>
</dbReference>
<dbReference type="EMBL" id="JAQBIE010000003">
    <property type="protein sequence ID" value="MDB6176508.1"/>
    <property type="molecule type" value="Genomic_DNA"/>
</dbReference>
<sequence>MTVDSATNPDPRAPESGGSVVISVDAMGGDRGPSVVVAGMAESARKNPEIRFIVHGDEAELRRLIGRRKDLAGRCDIRHAADVVTMEDKPSQIVRKGSGTSMWSAIDSVKQGEAGAAVSCGNTGALMAMSMLRLRKLPGVNRPAIACLWPSKSPQGFNIMLDVGADIRADAHDLLQYALMGTSYARNGLGVERPRIGLLNVGTEEHKGRAELKQANDLIAEAADAGQFDYIGFVEGGDLPSGRVDVIVTDGFTGNVALKTGEGTAKLVGDFLKAAFANSFMSKFAALLAMTSLRRLQKRIDPRRVNGGIFLGLNGTVVKSHGSADATGVSAAIKLAFKLTQSGFQDRLAARVAQSAVAGSGDADQTEVPS</sequence>
<keyword evidence="12" id="KW-1185">Reference proteome</keyword>
<dbReference type="NCBIfam" id="TIGR00182">
    <property type="entry name" value="plsX"/>
    <property type="match status" value="1"/>
</dbReference>
<keyword evidence="4 10" id="KW-0808">Transferase</keyword>
<dbReference type="InterPro" id="IPR003664">
    <property type="entry name" value="FA_synthesis"/>
</dbReference>
<keyword evidence="3 10" id="KW-0444">Lipid biosynthesis</keyword>
<dbReference type="Pfam" id="PF02504">
    <property type="entry name" value="FA_synthesis"/>
    <property type="match status" value="1"/>
</dbReference>
<dbReference type="RefSeq" id="WP_271887638.1">
    <property type="nucleotide sequence ID" value="NZ_JAQBIE010000003.1"/>
</dbReference>
<evidence type="ECO:0000256" key="8">
    <source>
        <dbReference type="ARBA" id="ARBA00024069"/>
    </source>
</evidence>
<evidence type="ECO:0000313" key="12">
    <source>
        <dbReference type="Proteomes" id="UP001165641"/>
    </source>
</evidence>
<dbReference type="PIRSF" id="PIRSF002465">
    <property type="entry name" value="Phsphlp_syn_PlsX"/>
    <property type="match status" value="1"/>
</dbReference>
<protein>
    <recommendedName>
        <fullName evidence="8 10">Phosphate acyltransferase</fullName>
        <ecNumber evidence="8 10">2.3.1.274</ecNumber>
    </recommendedName>
    <alternativeName>
        <fullName evidence="10">Acyl-ACP phosphotransacylase</fullName>
    </alternativeName>
    <alternativeName>
        <fullName evidence="10">Acyl-[acyl-carrier-protein]--phosphate acyltransferase</fullName>
    </alternativeName>
    <alternativeName>
        <fullName evidence="10">Phosphate-acyl-ACP acyltransferase</fullName>
    </alternativeName>
</protein>
<dbReference type="PANTHER" id="PTHR30100">
    <property type="entry name" value="FATTY ACID/PHOSPHOLIPID SYNTHESIS PROTEIN PLSX"/>
    <property type="match status" value="1"/>
</dbReference>
<evidence type="ECO:0000313" key="11">
    <source>
        <dbReference type="EMBL" id="MDB6176508.1"/>
    </source>
</evidence>
<keyword evidence="11" id="KW-0012">Acyltransferase</keyword>
<evidence type="ECO:0000256" key="6">
    <source>
        <dbReference type="ARBA" id="ARBA00023209"/>
    </source>
</evidence>
<evidence type="ECO:0000256" key="10">
    <source>
        <dbReference type="HAMAP-Rule" id="MF_00019"/>
    </source>
</evidence>
<dbReference type="InterPro" id="IPR012281">
    <property type="entry name" value="Phospholipid_synth_PlsX-like"/>
</dbReference>
<keyword evidence="6 10" id="KW-0594">Phospholipid biosynthesis</keyword>
<keyword evidence="7 10" id="KW-1208">Phospholipid metabolism</keyword>